<evidence type="ECO:0000259" key="1">
    <source>
        <dbReference type="Pfam" id="PF01261"/>
    </source>
</evidence>
<proteinExistence type="predicted"/>
<organism evidence="2 3">
    <name type="scientific">Pseudomonas kribbensis</name>
    <dbReference type="NCBI Taxonomy" id="1628086"/>
    <lineage>
        <taxon>Bacteria</taxon>
        <taxon>Pseudomonadati</taxon>
        <taxon>Pseudomonadota</taxon>
        <taxon>Gammaproteobacteria</taxon>
        <taxon>Pseudomonadales</taxon>
        <taxon>Pseudomonadaceae</taxon>
        <taxon>Pseudomonas</taxon>
    </lineage>
</organism>
<dbReference type="RefSeq" id="WP_134825923.1">
    <property type="nucleotide sequence ID" value="NZ_SPDQ01000011.1"/>
</dbReference>
<gene>
    <name evidence="2" type="ORF">E4J90_07715</name>
</gene>
<dbReference type="InterPro" id="IPR036237">
    <property type="entry name" value="Xyl_isomerase-like_sf"/>
</dbReference>
<sequence>MGRLIGLAPLSHLELSPVEMVECAAVAGYDCVGLRLIPATDQEPQWDSVGDTALIRDTARRLRDTGIVVSDIELFRLQPTTDLKTFRAALETGALLGARNAVVSGQVADFSQMTDLFGGFCEMAAGYGISANLEPTPWVAVGSVAAAARLIEAADCANAGILIDPIHFDRAGDRVEVLAGLPPQYFRLMQLCDAPAQRPVDLNTLLHQARAERLMPGDGGLDLQRLLRAMPRQIPLSLEVPMRSLAAQWPAVERARRMLEKTRALLVSLELDAWGDLDEAPAVCH</sequence>
<dbReference type="EMBL" id="SPDQ01000011">
    <property type="protein sequence ID" value="TFH81470.1"/>
    <property type="molecule type" value="Genomic_DNA"/>
</dbReference>
<dbReference type="OrthoDB" id="9072761at2"/>
<dbReference type="Pfam" id="PF01261">
    <property type="entry name" value="AP_endonuc_2"/>
    <property type="match status" value="1"/>
</dbReference>
<comment type="caution">
    <text evidence="2">The sequence shown here is derived from an EMBL/GenBank/DDBJ whole genome shotgun (WGS) entry which is preliminary data.</text>
</comment>
<evidence type="ECO:0000313" key="3">
    <source>
        <dbReference type="Proteomes" id="UP000297555"/>
    </source>
</evidence>
<dbReference type="Proteomes" id="UP000297555">
    <property type="component" value="Unassembled WGS sequence"/>
</dbReference>
<name>A0A4Y8VLV2_9PSED</name>
<keyword evidence="2" id="KW-0413">Isomerase</keyword>
<dbReference type="InterPro" id="IPR050312">
    <property type="entry name" value="IolE/XylAMocC-like"/>
</dbReference>
<evidence type="ECO:0000313" key="2">
    <source>
        <dbReference type="EMBL" id="TFH81470.1"/>
    </source>
</evidence>
<dbReference type="SUPFAM" id="SSF51658">
    <property type="entry name" value="Xylose isomerase-like"/>
    <property type="match status" value="1"/>
</dbReference>
<dbReference type="PANTHER" id="PTHR12110:SF48">
    <property type="entry name" value="BLL3656 PROTEIN"/>
    <property type="match status" value="1"/>
</dbReference>
<dbReference type="InterPro" id="IPR013022">
    <property type="entry name" value="Xyl_isomerase-like_TIM-brl"/>
</dbReference>
<dbReference type="PANTHER" id="PTHR12110">
    <property type="entry name" value="HYDROXYPYRUVATE ISOMERASE"/>
    <property type="match status" value="1"/>
</dbReference>
<dbReference type="GO" id="GO:0016853">
    <property type="term" value="F:isomerase activity"/>
    <property type="evidence" value="ECO:0007669"/>
    <property type="project" value="UniProtKB-KW"/>
</dbReference>
<dbReference type="AlphaFoldDB" id="A0A4Y8VLV2"/>
<accession>A0A4Y8VLV2</accession>
<feature type="domain" description="Xylose isomerase-like TIM barrel" evidence="1">
    <location>
        <begin position="24"/>
        <end position="260"/>
    </location>
</feature>
<dbReference type="Gene3D" id="3.20.20.150">
    <property type="entry name" value="Divalent-metal-dependent TIM barrel enzymes"/>
    <property type="match status" value="1"/>
</dbReference>
<protein>
    <submittedName>
        <fullName evidence="2">Sugar phosphate isomerase/epimerase</fullName>
    </submittedName>
</protein>
<reference evidence="2 3" key="1">
    <citation type="submission" date="2019-03" db="EMBL/GenBank/DDBJ databases">
        <title>Draft genome sequence of humic substances-degrading Pseudomonas kribbensis CHA-19 from forest soil.</title>
        <authorList>
            <person name="Kim D."/>
        </authorList>
    </citation>
    <scope>NUCLEOTIDE SEQUENCE [LARGE SCALE GENOMIC DNA]</scope>
    <source>
        <strain evidence="2 3">CHA-19</strain>
    </source>
</reference>